<gene>
    <name evidence="2" type="ORF">FC07_GL000528</name>
</gene>
<feature type="domain" description="HTH LytTR-type" evidence="1">
    <location>
        <begin position="48"/>
        <end position="152"/>
    </location>
</feature>
<dbReference type="EMBL" id="AZDA01000091">
    <property type="protein sequence ID" value="KRK34517.1"/>
    <property type="molecule type" value="Genomic_DNA"/>
</dbReference>
<dbReference type="RefSeq" id="WP_057904958.1">
    <property type="nucleotide sequence ID" value="NZ_AZDA01000091.1"/>
</dbReference>
<dbReference type="STRING" id="1423726.FC07_GL000528"/>
<organism evidence="2 3">
    <name type="scientific">Loigolactobacillus bifermentans DSM 20003</name>
    <dbReference type="NCBI Taxonomy" id="1423726"/>
    <lineage>
        <taxon>Bacteria</taxon>
        <taxon>Bacillati</taxon>
        <taxon>Bacillota</taxon>
        <taxon>Bacilli</taxon>
        <taxon>Lactobacillales</taxon>
        <taxon>Lactobacillaceae</taxon>
        <taxon>Loigolactobacillus</taxon>
    </lineage>
</organism>
<dbReference type="SMART" id="SM00850">
    <property type="entry name" value="LytTR"/>
    <property type="match status" value="1"/>
</dbReference>
<comment type="caution">
    <text evidence="2">The sequence shown here is derived from an EMBL/GenBank/DDBJ whole genome shotgun (WGS) entry which is preliminary data.</text>
</comment>
<proteinExistence type="predicted"/>
<name>A0A0R1GKB1_9LACO</name>
<dbReference type="PATRIC" id="fig|1423726.3.peg.544"/>
<dbReference type="Gene3D" id="2.40.50.1020">
    <property type="entry name" value="LytTr DNA-binding domain"/>
    <property type="match status" value="1"/>
</dbReference>
<dbReference type="AlphaFoldDB" id="A0A0R1GKB1"/>
<evidence type="ECO:0000313" key="3">
    <source>
        <dbReference type="Proteomes" id="UP000051461"/>
    </source>
</evidence>
<keyword evidence="3" id="KW-1185">Reference proteome</keyword>
<evidence type="ECO:0000313" key="2">
    <source>
        <dbReference type="EMBL" id="KRK34517.1"/>
    </source>
</evidence>
<dbReference type="GO" id="GO:0003677">
    <property type="term" value="F:DNA binding"/>
    <property type="evidence" value="ECO:0007669"/>
    <property type="project" value="InterPro"/>
</dbReference>
<protein>
    <submittedName>
        <fullName evidence="2">LytTr family transcriptional regulator</fullName>
    </submittedName>
</protein>
<dbReference type="OrthoDB" id="2136316at2"/>
<accession>A0A0R1GKB1</accession>
<dbReference type="Proteomes" id="UP000051461">
    <property type="component" value="Unassembled WGS sequence"/>
</dbReference>
<reference evidence="2 3" key="1">
    <citation type="journal article" date="2015" name="Genome Announc.">
        <title>Expanding the biotechnology potential of lactobacilli through comparative genomics of 213 strains and associated genera.</title>
        <authorList>
            <person name="Sun Z."/>
            <person name="Harris H.M."/>
            <person name="McCann A."/>
            <person name="Guo C."/>
            <person name="Argimon S."/>
            <person name="Zhang W."/>
            <person name="Yang X."/>
            <person name="Jeffery I.B."/>
            <person name="Cooney J.C."/>
            <person name="Kagawa T.F."/>
            <person name="Liu W."/>
            <person name="Song Y."/>
            <person name="Salvetti E."/>
            <person name="Wrobel A."/>
            <person name="Rasinkangas P."/>
            <person name="Parkhill J."/>
            <person name="Rea M.C."/>
            <person name="O'Sullivan O."/>
            <person name="Ritari J."/>
            <person name="Douillard F.P."/>
            <person name="Paul Ross R."/>
            <person name="Yang R."/>
            <person name="Briner A.E."/>
            <person name="Felis G.E."/>
            <person name="de Vos W.M."/>
            <person name="Barrangou R."/>
            <person name="Klaenhammer T.R."/>
            <person name="Caufield P.W."/>
            <person name="Cui Y."/>
            <person name="Zhang H."/>
            <person name="O'Toole P.W."/>
        </authorList>
    </citation>
    <scope>NUCLEOTIDE SEQUENCE [LARGE SCALE GENOMIC DNA]</scope>
    <source>
        <strain evidence="2 3">DSM 20003</strain>
    </source>
</reference>
<dbReference type="PROSITE" id="PS50930">
    <property type="entry name" value="HTH_LYTTR"/>
    <property type="match status" value="1"/>
</dbReference>
<evidence type="ECO:0000259" key="1">
    <source>
        <dbReference type="PROSITE" id="PS50930"/>
    </source>
</evidence>
<sequence>MVKSRFEQNPAFSTEAPLVTIAAATQDANIQRLMAYLDQYTGMTPPILPIKTTDQLVLLKPKQLTLADINAGDLVLTTTSGILTTRETLVHFKQRLANPNFVQISKHALLNLDHLLALSESFSGAMTAKLSHDITTSVSRKYVQSLLQHLAL</sequence>
<dbReference type="Pfam" id="PF04397">
    <property type="entry name" value="LytTR"/>
    <property type="match status" value="1"/>
</dbReference>
<dbReference type="InterPro" id="IPR007492">
    <property type="entry name" value="LytTR_DNA-bd_dom"/>
</dbReference>